<gene>
    <name evidence="5" type="primary">ilvN</name>
    <name evidence="5" type="ORF">FVW20_01315</name>
</gene>
<dbReference type="SUPFAM" id="SSF55021">
    <property type="entry name" value="ACT-like"/>
    <property type="match status" value="2"/>
</dbReference>
<keyword evidence="3" id="KW-0028">Amino-acid biosynthesis</keyword>
<sequence length="160" mass="17942">MKHTLSVLVKNRAGAVAEATDVFRRRGISFRSISCAETEDFDVSRLVLTVEDHEAELESIADELRAQDVVAMVEDLSRRDFVDRELVLVKVDVTRETTTQIMQVCEVFRASVIGMGQETMTVEMTGDTQKVDGFIRMLRPFGIRSLARTGVVAMKRGDDD</sequence>
<comment type="pathway">
    <text evidence="3">Amino-acid biosynthesis; L-isoleucine biosynthesis; L-isoleucine from 2-oxobutanoate: step 1/4.</text>
</comment>
<comment type="similarity">
    <text evidence="3">Belongs to the acetolactate synthase small subunit family.</text>
</comment>
<protein>
    <recommendedName>
        <fullName evidence="3">Acetolactate synthase small subunit</fullName>
        <shortName evidence="3">AHAS</shortName>
        <shortName evidence="3">ALS</shortName>
        <ecNumber evidence="3">2.2.1.6</ecNumber>
    </recommendedName>
    <alternativeName>
        <fullName evidence="3">Acetohydroxy-acid synthase small subunit</fullName>
    </alternativeName>
</protein>
<dbReference type="PANTHER" id="PTHR30239">
    <property type="entry name" value="ACETOLACTATE SYNTHASE SMALL SUBUNIT"/>
    <property type="match status" value="1"/>
</dbReference>
<keyword evidence="6" id="KW-1185">Reference proteome</keyword>
<dbReference type="NCBIfam" id="NF008864">
    <property type="entry name" value="PRK11895.1"/>
    <property type="match status" value="1"/>
</dbReference>
<dbReference type="Gene3D" id="3.30.70.260">
    <property type="match status" value="1"/>
</dbReference>
<dbReference type="InterPro" id="IPR045865">
    <property type="entry name" value="ACT-like_dom_sf"/>
</dbReference>
<name>A0ABS0IZZ1_9BACT</name>
<dbReference type="RefSeq" id="WP_116308146.1">
    <property type="nucleotide sequence ID" value="NZ_VRYY01000026.1"/>
</dbReference>
<dbReference type="PROSITE" id="PS51671">
    <property type="entry name" value="ACT"/>
    <property type="match status" value="1"/>
</dbReference>
<comment type="catalytic activity">
    <reaction evidence="2 3">
        <text>2 pyruvate + H(+) = (2S)-2-acetolactate + CO2</text>
        <dbReference type="Rhea" id="RHEA:25249"/>
        <dbReference type="ChEBI" id="CHEBI:15361"/>
        <dbReference type="ChEBI" id="CHEBI:15378"/>
        <dbReference type="ChEBI" id="CHEBI:16526"/>
        <dbReference type="ChEBI" id="CHEBI:58476"/>
        <dbReference type="EC" id="2.2.1.6"/>
    </reaction>
</comment>
<keyword evidence="3 5" id="KW-0808">Transferase</keyword>
<keyword evidence="3" id="KW-0100">Branched-chain amino acid biosynthesis</keyword>
<dbReference type="PANTHER" id="PTHR30239:SF0">
    <property type="entry name" value="ACETOLACTATE SYNTHASE SMALL SUBUNIT 1, CHLOROPLASTIC"/>
    <property type="match status" value="1"/>
</dbReference>
<dbReference type="InterPro" id="IPR002912">
    <property type="entry name" value="ACT_dom"/>
</dbReference>
<comment type="subunit">
    <text evidence="1 3">Dimer of large and small chains.</text>
</comment>
<dbReference type="GO" id="GO:0003984">
    <property type="term" value="F:acetolactate synthase activity"/>
    <property type="evidence" value="ECO:0007669"/>
    <property type="project" value="UniProtKB-EC"/>
</dbReference>
<comment type="pathway">
    <text evidence="3">Amino-acid biosynthesis; L-valine biosynthesis; L-valine from pyruvate: step 1/4.</text>
</comment>
<dbReference type="InterPro" id="IPR004789">
    <property type="entry name" value="Acetalactate_synth_ssu"/>
</dbReference>
<dbReference type="EC" id="2.2.1.6" evidence="3"/>
<dbReference type="Gene3D" id="3.30.70.1150">
    <property type="entry name" value="ACT-like. Chain A, domain 2"/>
    <property type="match status" value="1"/>
</dbReference>
<comment type="function">
    <text evidence="3">Catalyzes the conversion of 2 pyruvate molecules into acetolactate in the first common step of the biosynthetic pathway of the branched-amino acids such as leucine, isoleucine, and valine.</text>
</comment>
<evidence type="ECO:0000313" key="5">
    <source>
        <dbReference type="EMBL" id="MBG3875699.1"/>
    </source>
</evidence>
<evidence type="ECO:0000313" key="6">
    <source>
        <dbReference type="Proteomes" id="UP001194469"/>
    </source>
</evidence>
<evidence type="ECO:0000259" key="4">
    <source>
        <dbReference type="PROSITE" id="PS51671"/>
    </source>
</evidence>
<evidence type="ECO:0000256" key="3">
    <source>
        <dbReference type="RuleBase" id="RU368092"/>
    </source>
</evidence>
<dbReference type="InterPro" id="IPR027271">
    <property type="entry name" value="Acetolactate_synth/TF_NikR_C"/>
</dbReference>
<organism evidence="5 6">
    <name type="scientific">Nitratidesulfovibrio oxamicus</name>
    <dbReference type="NCBI Taxonomy" id="32016"/>
    <lineage>
        <taxon>Bacteria</taxon>
        <taxon>Pseudomonadati</taxon>
        <taxon>Thermodesulfobacteriota</taxon>
        <taxon>Desulfovibrionia</taxon>
        <taxon>Desulfovibrionales</taxon>
        <taxon>Desulfovibrionaceae</taxon>
        <taxon>Nitratidesulfovibrio</taxon>
    </lineage>
</organism>
<dbReference type="NCBIfam" id="TIGR00119">
    <property type="entry name" value="acolac_sm"/>
    <property type="match status" value="1"/>
</dbReference>
<feature type="domain" description="ACT" evidence="4">
    <location>
        <begin position="4"/>
        <end position="78"/>
    </location>
</feature>
<dbReference type="EMBL" id="VRYY01000026">
    <property type="protein sequence ID" value="MBG3875699.1"/>
    <property type="molecule type" value="Genomic_DNA"/>
</dbReference>
<dbReference type="InterPro" id="IPR019455">
    <property type="entry name" value="Acetolactate_synth_ssu_C"/>
</dbReference>
<comment type="caution">
    <text evidence="5">The sequence shown here is derived from an EMBL/GenBank/DDBJ whole genome shotgun (WGS) entry which is preliminary data.</text>
</comment>
<evidence type="ECO:0000256" key="2">
    <source>
        <dbReference type="ARBA" id="ARBA00048670"/>
    </source>
</evidence>
<dbReference type="Pfam" id="PF22629">
    <property type="entry name" value="ACT_AHAS_ss"/>
    <property type="match status" value="1"/>
</dbReference>
<reference evidence="5 6" key="1">
    <citation type="submission" date="2019-08" db="EMBL/GenBank/DDBJ databases">
        <authorList>
            <person name="Luo N."/>
        </authorList>
    </citation>
    <scope>NUCLEOTIDE SEQUENCE [LARGE SCALE GENOMIC DNA]</scope>
    <source>
        <strain evidence="5 6">NCIMB 9442</strain>
    </source>
</reference>
<dbReference type="Pfam" id="PF10369">
    <property type="entry name" value="ALS_ss_C"/>
    <property type="match status" value="1"/>
</dbReference>
<dbReference type="Proteomes" id="UP001194469">
    <property type="component" value="Unassembled WGS sequence"/>
</dbReference>
<proteinExistence type="inferred from homology"/>
<accession>A0ABS0IZZ1</accession>
<dbReference type="InterPro" id="IPR054480">
    <property type="entry name" value="AHAS_small-like_ACT"/>
</dbReference>
<evidence type="ECO:0000256" key="1">
    <source>
        <dbReference type="ARBA" id="ARBA00011744"/>
    </source>
</evidence>